<feature type="domain" description="YCII-related" evidence="2">
    <location>
        <begin position="10"/>
        <end position="113"/>
    </location>
</feature>
<dbReference type="Pfam" id="PF03795">
    <property type="entry name" value="YCII"/>
    <property type="match status" value="1"/>
</dbReference>
<evidence type="ECO:0000256" key="1">
    <source>
        <dbReference type="ARBA" id="ARBA00007689"/>
    </source>
</evidence>
<accession>A0A4D7JZL5</accession>
<keyword evidence="4" id="KW-1185">Reference proteome</keyword>
<dbReference type="InterPro" id="IPR011008">
    <property type="entry name" value="Dimeric_a/b-barrel"/>
</dbReference>
<dbReference type="InterPro" id="IPR005545">
    <property type="entry name" value="YCII"/>
</dbReference>
<dbReference type="KEGG" id="fpf:DCC35_16105"/>
<dbReference type="EMBL" id="CP028923">
    <property type="protein sequence ID" value="QCK16155.1"/>
    <property type="molecule type" value="Genomic_DNA"/>
</dbReference>
<dbReference type="SUPFAM" id="SSF54909">
    <property type="entry name" value="Dimeric alpha+beta barrel"/>
    <property type="match status" value="1"/>
</dbReference>
<dbReference type="RefSeq" id="WP_137091750.1">
    <property type="nucleotide sequence ID" value="NZ_CP028923.1"/>
</dbReference>
<sequence>MKKFLLLLHEDIEKLNSLSPKEMEELVKAHMAWANKLSEANHLISGDGLKDSGVLIQGKDSVVKDGLYMESKELIGGYYLLQAENLDTVVQIAKECPCHLWGGTTEIRPIMEMDDYEQ</sequence>
<reference evidence="3 4" key="1">
    <citation type="submission" date="2018-04" db="EMBL/GenBank/DDBJ databases">
        <title>Complete genome uncultured novel isolate.</title>
        <authorList>
            <person name="Merlino G."/>
        </authorList>
    </citation>
    <scope>NUCLEOTIDE SEQUENCE [LARGE SCALE GENOMIC DNA]</scope>
    <source>
        <strain evidence="4">R1DC9</strain>
    </source>
</reference>
<protein>
    <recommendedName>
        <fullName evidence="2">YCII-related domain-containing protein</fullName>
    </recommendedName>
</protein>
<gene>
    <name evidence="3" type="ORF">DCC35_16105</name>
</gene>
<evidence type="ECO:0000313" key="3">
    <source>
        <dbReference type="EMBL" id="QCK16155.1"/>
    </source>
</evidence>
<dbReference type="Proteomes" id="UP000298616">
    <property type="component" value="Chromosome"/>
</dbReference>
<dbReference type="AlphaFoldDB" id="A0A4D7JZL5"/>
<name>A0A4D7JZL5_9BACT</name>
<evidence type="ECO:0000259" key="2">
    <source>
        <dbReference type="Pfam" id="PF03795"/>
    </source>
</evidence>
<dbReference type="Gene3D" id="3.30.70.1060">
    <property type="entry name" value="Dimeric alpha+beta barrel"/>
    <property type="match status" value="1"/>
</dbReference>
<dbReference type="OrthoDB" id="7782105at2"/>
<dbReference type="PANTHER" id="PTHR35174">
    <property type="entry name" value="BLL7171 PROTEIN-RELATED"/>
    <property type="match status" value="1"/>
</dbReference>
<evidence type="ECO:0000313" key="4">
    <source>
        <dbReference type="Proteomes" id="UP000298616"/>
    </source>
</evidence>
<proteinExistence type="inferred from homology"/>
<comment type="similarity">
    <text evidence="1">Belongs to the YciI family.</text>
</comment>
<organism evidence="3 4">
    <name type="scientific">Mangrovivirga cuniculi</name>
    <dbReference type="NCBI Taxonomy" id="2715131"/>
    <lineage>
        <taxon>Bacteria</taxon>
        <taxon>Pseudomonadati</taxon>
        <taxon>Bacteroidota</taxon>
        <taxon>Cytophagia</taxon>
        <taxon>Cytophagales</taxon>
        <taxon>Mangrovivirgaceae</taxon>
        <taxon>Mangrovivirga</taxon>
    </lineage>
</organism>